<protein>
    <submittedName>
        <fullName evidence="3">PEP-CTERM motif protein</fullName>
    </submittedName>
</protein>
<dbReference type="Pfam" id="PF07589">
    <property type="entry name" value="PEP-CTERM"/>
    <property type="match status" value="1"/>
</dbReference>
<organism evidence="3 4">
    <name type="scientific">Pirellulimonas nuda</name>
    <dbReference type="NCBI Taxonomy" id="2528009"/>
    <lineage>
        <taxon>Bacteria</taxon>
        <taxon>Pseudomonadati</taxon>
        <taxon>Planctomycetota</taxon>
        <taxon>Planctomycetia</taxon>
        <taxon>Pirellulales</taxon>
        <taxon>Lacipirellulaceae</taxon>
        <taxon>Pirellulimonas</taxon>
    </lineage>
</organism>
<evidence type="ECO:0000259" key="2">
    <source>
        <dbReference type="Pfam" id="PF07589"/>
    </source>
</evidence>
<dbReference type="RefSeq" id="WP_197526861.1">
    <property type="nucleotide sequence ID" value="NZ_CP036291.1"/>
</dbReference>
<feature type="domain" description="Ice-binding protein C-terminal" evidence="2">
    <location>
        <begin position="247"/>
        <end position="269"/>
    </location>
</feature>
<dbReference type="KEGG" id="pnd:Pla175_30420"/>
<dbReference type="EMBL" id="CP036291">
    <property type="protein sequence ID" value="QDU89649.1"/>
    <property type="molecule type" value="Genomic_DNA"/>
</dbReference>
<evidence type="ECO:0000313" key="3">
    <source>
        <dbReference type="EMBL" id="QDU89649.1"/>
    </source>
</evidence>
<dbReference type="AlphaFoldDB" id="A0A518DDU2"/>
<proteinExistence type="predicted"/>
<evidence type="ECO:0000313" key="4">
    <source>
        <dbReference type="Proteomes" id="UP000317429"/>
    </source>
</evidence>
<gene>
    <name evidence="3" type="ORF">Pla175_30420</name>
</gene>
<evidence type="ECO:0000256" key="1">
    <source>
        <dbReference type="SAM" id="SignalP"/>
    </source>
</evidence>
<name>A0A518DDU2_9BACT</name>
<dbReference type="NCBIfam" id="TIGR02595">
    <property type="entry name" value="PEP_CTERM"/>
    <property type="match status" value="1"/>
</dbReference>
<feature type="signal peptide" evidence="1">
    <location>
        <begin position="1"/>
        <end position="26"/>
    </location>
</feature>
<keyword evidence="1" id="KW-0732">Signal</keyword>
<reference evidence="3 4" key="1">
    <citation type="submission" date="2019-02" db="EMBL/GenBank/DDBJ databases">
        <title>Deep-cultivation of Planctomycetes and their phenomic and genomic characterization uncovers novel biology.</title>
        <authorList>
            <person name="Wiegand S."/>
            <person name="Jogler M."/>
            <person name="Boedeker C."/>
            <person name="Pinto D."/>
            <person name="Vollmers J."/>
            <person name="Rivas-Marin E."/>
            <person name="Kohn T."/>
            <person name="Peeters S.H."/>
            <person name="Heuer A."/>
            <person name="Rast P."/>
            <person name="Oberbeckmann S."/>
            <person name="Bunk B."/>
            <person name="Jeske O."/>
            <person name="Meyerdierks A."/>
            <person name="Storesund J.E."/>
            <person name="Kallscheuer N."/>
            <person name="Luecker S."/>
            <person name="Lage O.M."/>
            <person name="Pohl T."/>
            <person name="Merkel B.J."/>
            <person name="Hornburger P."/>
            <person name="Mueller R.-W."/>
            <person name="Bruemmer F."/>
            <person name="Labrenz M."/>
            <person name="Spormann A.M."/>
            <person name="Op den Camp H."/>
            <person name="Overmann J."/>
            <person name="Amann R."/>
            <person name="Jetten M.S.M."/>
            <person name="Mascher T."/>
            <person name="Medema M.H."/>
            <person name="Devos D.P."/>
            <person name="Kaster A.-K."/>
            <person name="Ovreas L."/>
            <person name="Rohde M."/>
            <person name="Galperin M.Y."/>
            <person name="Jogler C."/>
        </authorList>
    </citation>
    <scope>NUCLEOTIDE SEQUENCE [LARGE SCALE GENOMIC DNA]</scope>
    <source>
        <strain evidence="3 4">Pla175</strain>
    </source>
</reference>
<sequence length="269" mass="26309" precursor="true">MKRLVYRLGLLTATLGMLATASQASAAIIANAAADYVAAAGSPTAALLAPPTGWSYLGSDAVNGGTETALTAGAVGNQGAAYQGFVGVSTAGTAAVYGTNTADPAEFEIFSNGDANGGVVGADLLLHPGQGGNADEYVIVRYTISAADALGAAPGAGVISGSFRDLIVGGGAAAQSISAAVYHNSASLFSVAGGTAAQNTPGVLTQAAGSFNLTGLTFAENDTIDFVVGINGHFGADETALQATISTVPEPASLALLAIGCIGLVARRR</sequence>
<dbReference type="Proteomes" id="UP000317429">
    <property type="component" value="Chromosome"/>
</dbReference>
<keyword evidence="4" id="KW-1185">Reference proteome</keyword>
<feature type="chain" id="PRO_5021889458" evidence="1">
    <location>
        <begin position="27"/>
        <end position="269"/>
    </location>
</feature>
<accession>A0A518DDU2</accession>
<dbReference type="InterPro" id="IPR013424">
    <property type="entry name" value="Ice-binding_C"/>
</dbReference>